<evidence type="ECO:0000313" key="3">
    <source>
        <dbReference type="Proteomes" id="UP000831880"/>
    </source>
</evidence>
<accession>A0ABY4H002</accession>
<protein>
    <submittedName>
        <fullName evidence="2">Helix-turn-helix domain-containing protein</fullName>
    </submittedName>
</protein>
<dbReference type="InterPro" id="IPR001387">
    <property type="entry name" value="Cro/C1-type_HTH"/>
</dbReference>
<dbReference type="Proteomes" id="UP000831880">
    <property type="component" value="Chromosome"/>
</dbReference>
<dbReference type="InterPro" id="IPR010982">
    <property type="entry name" value="Lambda_DNA-bd_dom_sf"/>
</dbReference>
<organism evidence="2 3">
    <name type="scientific">Halobacillus shinanisalinarum</name>
    <dbReference type="NCBI Taxonomy" id="2932258"/>
    <lineage>
        <taxon>Bacteria</taxon>
        <taxon>Bacillati</taxon>
        <taxon>Bacillota</taxon>
        <taxon>Bacilli</taxon>
        <taxon>Bacillales</taxon>
        <taxon>Bacillaceae</taxon>
        <taxon>Halobacillus</taxon>
    </lineage>
</organism>
<evidence type="ECO:0000313" key="2">
    <source>
        <dbReference type="EMBL" id="UOQ93616.1"/>
    </source>
</evidence>
<dbReference type="CDD" id="cd00093">
    <property type="entry name" value="HTH_XRE"/>
    <property type="match status" value="1"/>
</dbReference>
<dbReference type="RefSeq" id="WP_244753230.1">
    <property type="nucleotide sequence ID" value="NZ_CP095074.1"/>
</dbReference>
<dbReference type="PROSITE" id="PS50943">
    <property type="entry name" value="HTH_CROC1"/>
    <property type="match status" value="1"/>
</dbReference>
<gene>
    <name evidence="2" type="ORF">MUO14_00980</name>
</gene>
<dbReference type="SMART" id="SM00530">
    <property type="entry name" value="HTH_XRE"/>
    <property type="match status" value="1"/>
</dbReference>
<dbReference type="Pfam" id="PF01381">
    <property type="entry name" value="HTH_3"/>
    <property type="match status" value="1"/>
</dbReference>
<keyword evidence="3" id="KW-1185">Reference proteome</keyword>
<dbReference type="EMBL" id="CP095074">
    <property type="protein sequence ID" value="UOQ93616.1"/>
    <property type="molecule type" value="Genomic_DNA"/>
</dbReference>
<reference evidence="2 3" key="1">
    <citation type="submission" date="2022-04" db="EMBL/GenBank/DDBJ databases">
        <title>Halobacillus sp. isolated from saltern.</title>
        <authorList>
            <person name="Won M."/>
            <person name="Lee C.-M."/>
            <person name="Woen H.-Y."/>
            <person name="Kwon S.-W."/>
        </authorList>
    </citation>
    <scope>NUCLEOTIDE SEQUENCE [LARGE SCALE GENOMIC DNA]</scope>
    <source>
        <strain evidence="2 3">SSTM10-2</strain>
    </source>
</reference>
<name>A0ABY4H002_9BACI</name>
<evidence type="ECO:0000259" key="1">
    <source>
        <dbReference type="PROSITE" id="PS50943"/>
    </source>
</evidence>
<proteinExistence type="predicted"/>
<sequence>MDREVLIEQVSKRIKLIRVEFGYTQNRMAAILGVSKKTLVQIEKERTQANWTTVVAVCALFKESDIMRSMLGDAPLEIIETVAHEQIDLPKRKTIGGKMWWTTAEEKGQYKLQQNVISQHFRIIDEHGYRWYSSFNKEEALFRYSQLTTKD</sequence>
<dbReference type="SUPFAM" id="SSF47413">
    <property type="entry name" value="lambda repressor-like DNA-binding domains"/>
    <property type="match status" value="1"/>
</dbReference>
<dbReference type="Gene3D" id="1.10.260.40">
    <property type="entry name" value="lambda repressor-like DNA-binding domains"/>
    <property type="match status" value="1"/>
</dbReference>
<feature type="domain" description="HTH cro/C1-type" evidence="1">
    <location>
        <begin position="14"/>
        <end position="66"/>
    </location>
</feature>